<organism evidence="2 3">
    <name type="scientific">Bacillus seohaeanensis</name>
    <dbReference type="NCBI Taxonomy" id="284580"/>
    <lineage>
        <taxon>Bacteria</taxon>
        <taxon>Bacillati</taxon>
        <taxon>Bacillota</taxon>
        <taxon>Bacilli</taxon>
        <taxon>Bacillales</taxon>
        <taxon>Bacillaceae</taxon>
        <taxon>Bacillus</taxon>
    </lineage>
</organism>
<keyword evidence="3" id="KW-1185">Reference proteome</keyword>
<proteinExistence type="predicted"/>
<evidence type="ECO:0000313" key="2">
    <source>
        <dbReference type="EMBL" id="MFD2680449.1"/>
    </source>
</evidence>
<feature type="transmembrane region" description="Helical" evidence="1">
    <location>
        <begin position="34"/>
        <end position="51"/>
    </location>
</feature>
<keyword evidence="1" id="KW-0812">Transmembrane</keyword>
<feature type="transmembrane region" description="Helical" evidence="1">
    <location>
        <begin position="12"/>
        <end position="28"/>
    </location>
</feature>
<evidence type="ECO:0000256" key="1">
    <source>
        <dbReference type="SAM" id="Phobius"/>
    </source>
</evidence>
<accession>A0ABW5RQK1</accession>
<dbReference type="Proteomes" id="UP001597506">
    <property type="component" value="Unassembled WGS sequence"/>
</dbReference>
<gene>
    <name evidence="2" type="ORF">ACFSUL_06740</name>
</gene>
<keyword evidence="1" id="KW-0472">Membrane</keyword>
<dbReference type="EMBL" id="JBHUMF010000015">
    <property type="protein sequence ID" value="MFD2680449.1"/>
    <property type="molecule type" value="Genomic_DNA"/>
</dbReference>
<name>A0ABW5RQK1_9BACI</name>
<evidence type="ECO:0000313" key="3">
    <source>
        <dbReference type="Proteomes" id="UP001597506"/>
    </source>
</evidence>
<keyword evidence="1" id="KW-1133">Transmembrane helix</keyword>
<reference evidence="3" key="1">
    <citation type="journal article" date="2019" name="Int. J. Syst. Evol. Microbiol.">
        <title>The Global Catalogue of Microorganisms (GCM) 10K type strain sequencing project: providing services to taxonomists for standard genome sequencing and annotation.</title>
        <authorList>
            <consortium name="The Broad Institute Genomics Platform"/>
            <consortium name="The Broad Institute Genome Sequencing Center for Infectious Disease"/>
            <person name="Wu L."/>
            <person name="Ma J."/>
        </authorList>
    </citation>
    <scope>NUCLEOTIDE SEQUENCE [LARGE SCALE GENOMIC DNA]</scope>
    <source>
        <strain evidence="3">KCTC 3913</strain>
    </source>
</reference>
<dbReference type="RefSeq" id="WP_377933860.1">
    <property type="nucleotide sequence ID" value="NZ_JBHUMF010000015.1"/>
</dbReference>
<protein>
    <recommendedName>
        <fullName evidence="4">DUF4181 domain-containing protein</fullName>
    </recommendedName>
</protein>
<comment type="caution">
    <text evidence="2">The sequence shown here is derived from an EMBL/GenBank/DDBJ whole genome shotgun (WGS) entry which is preliminary data.</text>
</comment>
<sequence>MGKKRTEEEFNVGQSRVLFFFGVFFIAFQPPKLVTVAALLLFSSFFILKWFYLYKNLDVKPKIGEIIQLALFITLIMLVRM</sequence>
<evidence type="ECO:0008006" key="4">
    <source>
        <dbReference type="Google" id="ProtNLM"/>
    </source>
</evidence>